<evidence type="ECO:0000256" key="3">
    <source>
        <dbReference type="ARBA" id="ARBA00023125"/>
    </source>
</evidence>
<dbReference type="InterPro" id="IPR058163">
    <property type="entry name" value="LysR-type_TF_proteobact-type"/>
</dbReference>
<proteinExistence type="inferred from homology"/>
<dbReference type="Pfam" id="PF03466">
    <property type="entry name" value="LysR_substrate"/>
    <property type="match status" value="1"/>
</dbReference>
<dbReference type="EMBL" id="JAQQDB010000064">
    <property type="protein sequence ID" value="MFM0522935.1"/>
    <property type="molecule type" value="Genomic_DNA"/>
</dbReference>
<dbReference type="Proteomes" id="UP001629462">
    <property type="component" value="Unassembled WGS sequence"/>
</dbReference>
<evidence type="ECO:0000256" key="4">
    <source>
        <dbReference type="ARBA" id="ARBA00023163"/>
    </source>
</evidence>
<dbReference type="InterPro" id="IPR036390">
    <property type="entry name" value="WH_DNA-bd_sf"/>
</dbReference>
<dbReference type="PROSITE" id="PS50931">
    <property type="entry name" value="HTH_LYSR"/>
    <property type="match status" value="1"/>
</dbReference>
<dbReference type="Gene3D" id="3.40.190.290">
    <property type="match status" value="1"/>
</dbReference>
<dbReference type="Pfam" id="PF00126">
    <property type="entry name" value="HTH_1"/>
    <property type="match status" value="1"/>
</dbReference>
<feature type="domain" description="HTH lysR-type" evidence="5">
    <location>
        <begin position="1"/>
        <end position="59"/>
    </location>
</feature>
<sequence>MDQVQAMRIFVRVAEMASFRAAARDFHVSNALVSRAIALLERNLETRLIIRTSRAVSLTETGARYLEGCRPLLEELDHLATAVTRATAERSGTLRVAASSSLSPHSLTALVDEFCKRYPDVEIRLTLIERRGDAAKDTFDVGILAGLGNSMTLIERPVGTLTLVPVATSALVSESGLPSTPTDLEGLPLIALLAEGCDQILRLRHDSGTTDEVVLKPVFSVNNGPMVRLATLRGMGFSILPRVIVQEDLDKGTLVRLLPEYSLESPNSRCQSSIPRARICPRRRARSLITRRIVCAGSWRRQRNIPRLWVA</sequence>
<gene>
    <name evidence="6" type="ORF">PQR08_36550</name>
</gene>
<dbReference type="PANTHER" id="PTHR30537">
    <property type="entry name" value="HTH-TYPE TRANSCRIPTIONAL REGULATOR"/>
    <property type="match status" value="1"/>
</dbReference>
<evidence type="ECO:0000313" key="6">
    <source>
        <dbReference type="EMBL" id="MFM0522935.1"/>
    </source>
</evidence>
<dbReference type="InterPro" id="IPR000847">
    <property type="entry name" value="LysR_HTH_N"/>
</dbReference>
<dbReference type="InterPro" id="IPR005119">
    <property type="entry name" value="LysR_subst-bd"/>
</dbReference>
<dbReference type="SUPFAM" id="SSF53850">
    <property type="entry name" value="Periplasmic binding protein-like II"/>
    <property type="match status" value="1"/>
</dbReference>
<evidence type="ECO:0000313" key="7">
    <source>
        <dbReference type="Proteomes" id="UP001629462"/>
    </source>
</evidence>
<comment type="similarity">
    <text evidence="1">Belongs to the LysR transcriptional regulatory family.</text>
</comment>
<dbReference type="CDD" id="cd08422">
    <property type="entry name" value="PBP2_CrgA_like"/>
    <property type="match status" value="1"/>
</dbReference>
<evidence type="ECO:0000256" key="1">
    <source>
        <dbReference type="ARBA" id="ARBA00009437"/>
    </source>
</evidence>
<dbReference type="PANTHER" id="PTHR30537:SF5">
    <property type="entry name" value="HTH-TYPE TRANSCRIPTIONAL ACTIVATOR TTDR-RELATED"/>
    <property type="match status" value="1"/>
</dbReference>
<keyword evidence="7" id="KW-1185">Reference proteome</keyword>
<accession>A0ABW9CXZ6</accession>
<dbReference type="RefSeq" id="WP_408164167.1">
    <property type="nucleotide sequence ID" value="NZ_JAQQDB010000064.1"/>
</dbReference>
<keyword evidence="2" id="KW-0805">Transcription regulation</keyword>
<protein>
    <submittedName>
        <fullName evidence="6">LysR family transcriptional regulator</fullName>
    </submittedName>
</protein>
<name>A0ABW9CXZ6_9BURK</name>
<dbReference type="Gene3D" id="1.10.10.10">
    <property type="entry name" value="Winged helix-like DNA-binding domain superfamily/Winged helix DNA-binding domain"/>
    <property type="match status" value="1"/>
</dbReference>
<dbReference type="SUPFAM" id="SSF46785">
    <property type="entry name" value="Winged helix' DNA-binding domain"/>
    <property type="match status" value="1"/>
</dbReference>
<evidence type="ECO:0000259" key="5">
    <source>
        <dbReference type="PROSITE" id="PS50931"/>
    </source>
</evidence>
<reference evidence="6 7" key="1">
    <citation type="journal article" date="2024" name="Chem. Sci.">
        <title>Discovery of megapolipeptins by genome mining of a Burkholderiales bacteria collection.</title>
        <authorList>
            <person name="Paulo B.S."/>
            <person name="Recchia M.J.J."/>
            <person name="Lee S."/>
            <person name="Fergusson C.H."/>
            <person name="Romanowski S.B."/>
            <person name="Hernandez A."/>
            <person name="Krull N."/>
            <person name="Liu D.Y."/>
            <person name="Cavanagh H."/>
            <person name="Bos A."/>
            <person name="Gray C.A."/>
            <person name="Murphy B.T."/>
            <person name="Linington R.G."/>
            <person name="Eustaquio A.S."/>
        </authorList>
    </citation>
    <scope>NUCLEOTIDE SEQUENCE [LARGE SCALE GENOMIC DNA]</scope>
    <source>
        <strain evidence="6 7">RL17-374-BIF-D</strain>
    </source>
</reference>
<comment type="caution">
    <text evidence="6">The sequence shown here is derived from an EMBL/GenBank/DDBJ whole genome shotgun (WGS) entry which is preliminary data.</text>
</comment>
<evidence type="ECO:0000256" key="2">
    <source>
        <dbReference type="ARBA" id="ARBA00023015"/>
    </source>
</evidence>
<dbReference type="InterPro" id="IPR036388">
    <property type="entry name" value="WH-like_DNA-bd_sf"/>
</dbReference>
<keyword evidence="4" id="KW-0804">Transcription</keyword>
<keyword evidence="3" id="KW-0238">DNA-binding</keyword>
<organism evidence="6 7">
    <name type="scientific">Caballeronia jiangsuensis</name>
    <dbReference type="NCBI Taxonomy" id="1458357"/>
    <lineage>
        <taxon>Bacteria</taxon>
        <taxon>Pseudomonadati</taxon>
        <taxon>Pseudomonadota</taxon>
        <taxon>Betaproteobacteria</taxon>
        <taxon>Burkholderiales</taxon>
        <taxon>Burkholderiaceae</taxon>
        <taxon>Caballeronia</taxon>
    </lineage>
</organism>